<dbReference type="GeneID" id="7447071"/>
<name>B5YN63_THAPS</name>
<feature type="region of interest" description="Disordered" evidence="1">
    <location>
        <begin position="191"/>
        <end position="212"/>
    </location>
</feature>
<feature type="region of interest" description="Disordered" evidence="1">
    <location>
        <begin position="120"/>
        <end position="154"/>
    </location>
</feature>
<proteinExistence type="predicted"/>
<dbReference type="Proteomes" id="UP000001449">
    <property type="component" value="Chromosome 7"/>
</dbReference>
<dbReference type="PaxDb" id="35128-Thaps7035"/>
<reference evidence="3 4" key="1">
    <citation type="journal article" date="2004" name="Science">
        <title>The genome of the diatom Thalassiosira pseudonana: ecology, evolution, and metabolism.</title>
        <authorList>
            <person name="Armbrust E.V."/>
            <person name="Berges J.A."/>
            <person name="Bowler C."/>
            <person name="Green B.R."/>
            <person name="Martinez D."/>
            <person name="Putnam N.H."/>
            <person name="Zhou S."/>
            <person name="Allen A.E."/>
            <person name="Apt K.E."/>
            <person name="Bechner M."/>
            <person name="Brzezinski M.A."/>
            <person name="Chaal B.K."/>
            <person name="Chiovitti A."/>
            <person name="Davis A.K."/>
            <person name="Demarest M.S."/>
            <person name="Detter J.C."/>
            <person name="Glavina T."/>
            <person name="Goodstein D."/>
            <person name="Hadi M.Z."/>
            <person name="Hellsten U."/>
            <person name="Hildebrand M."/>
            <person name="Jenkins B.D."/>
            <person name="Jurka J."/>
            <person name="Kapitonov V.V."/>
            <person name="Kroger N."/>
            <person name="Lau W.W."/>
            <person name="Lane T.W."/>
            <person name="Larimer F.W."/>
            <person name="Lippmeier J.C."/>
            <person name="Lucas S."/>
            <person name="Medina M."/>
            <person name="Montsant A."/>
            <person name="Obornik M."/>
            <person name="Parker M.S."/>
            <person name="Palenik B."/>
            <person name="Pazour G.J."/>
            <person name="Richardson P.M."/>
            <person name="Rynearson T.A."/>
            <person name="Saito M.A."/>
            <person name="Schwartz D.C."/>
            <person name="Thamatrakoln K."/>
            <person name="Valentin K."/>
            <person name="Vardi A."/>
            <person name="Wilkerson F.P."/>
            <person name="Rokhsar D.S."/>
        </authorList>
    </citation>
    <scope>NUCLEOTIDE SEQUENCE [LARGE SCALE GENOMIC DNA]</scope>
    <source>
        <strain evidence="3 4">CCMP1335</strain>
    </source>
</reference>
<organism evidence="3 4">
    <name type="scientific">Thalassiosira pseudonana</name>
    <name type="common">Marine diatom</name>
    <name type="synonym">Cyclotella nana</name>
    <dbReference type="NCBI Taxonomy" id="35128"/>
    <lineage>
        <taxon>Eukaryota</taxon>
        <taxon>Sar</taxon>
        <taxon>Stramenopiles</taxon>
        <taxon>Ochrophyta</taxon>
        <taxon>Bacillariophyta</taxon>
        <taxon>Coscinodiscophyceae</taxon>
        <taxon>Thalassiosirophycidae</taxon>
        <taxon>Thalassiosirales</taxon>
        <taxon>Thalassiosiraceae</taxon>
        <taxon>Thalassiosira</taxon>
    </lineage>
</organism>
<dbReference type="KEGG" id="tps:THAPS_7035"/>
<feature type="compositionally biased region" description="Basic residues" evidence="1">
    <location>
        <begin position="132"/>
        <end position="142"/>
    </location>
</feature>
<evidence type="ECO:0000313" key="3">
    <source>
        <dbReference type="EMBL" id="ACI64579.1"/>
    </source>
</evidence>
<dbReference type="AlphaFoldDB" id="B5YN63"/>
<reference evidence="3 4" key="2">
    <citation type="journal article" date="2008" name="Nature">
        <title>The Phaeodactylum genome reveals the evolutionary history of diatom genomes.</title>
        <authorList>
            <person name="Bowler C."/>
            <person name="Allen A.E."/>
            <person name="Badger J.H."/>
            <person name="Grimwood J."/>
            <person name="Jabbari K."/>
            <person name="Kuo A."/>
            <person name="Maheswari U."/>
            <person name="Martens C."/>
            <person name="Maumus F."/>
            <person name="Otillar R.P."/>
            <person name="Rayko E."/>
            <person name="Salamov A."/>
            <person name="Vandepoele K."/>
            <person name="Beszteri B."/>
            <person name="Gruber A."/>
            <person name="Heijde M."/>
            <person name="Katinka M."/>
            <person name="Mock T."/>
            <person name="Valentin K."/>
            <person name="Verret F."/>
            <person name="Berges J.A."/>
            <person name="Brownlee C."/>
            <person name="Cadoret J.P."/>
            <person name="Chiovitti A."/>
            <person name="Choi C.J."/>
            <person name="Coesel S."/>
            <person name="De Martino A."/>
            <person name="Detter J.C."/>
            <person name="Durkin C."/>
            <person name="Falciatore A."/>
            <person name="Fournet J."/>
            <person name="Haruta M."/>
            <person name="Huysman M.J."/>
            <person name="Jenkins B.D."/>
            <person name="Jiroutova K."/>
            <person name="Jorgensen R.E."/>
            <person name="Joubert Y."/>
            <person name="Kaplan A."/>
            <person name="Kroger N."/>
            <person name="Kroth P.G."/>
            <person name="La Roche J."/>
            <person name="Lindquist E."/>
            <person name="Lommer M."/>
            <person name="Martin-Jezequel V."/>
            <person name="Lopez P.J."/>
            <person name="Lucas S."/>
            <person name="Mangogna M."/>
            <person name="McGinnis K."/>
            <person name="Medlin L.K."/>
            <person name="Montsant A."/>
            <person name="Oudot-Le Secq M.P."/>
            <person name="Napoli C."/>
            <person name="Obornik M."/>
            <person name="Parker M.S."/>
            <person name="Petit J.L."/>
            <person name="Porcel B.M."/>
            <person name="Poulsen N."/>
            <person name="Robison M."/>
            <person name="Rychlewski L."/>
            <person name="Rynearson T.A."/>
            <person name="Schmutz J."/>
            <person name="Shapiro H."/>
            <person name="Siaut M."/>
            <person name="Stanley M."/>
            <person name="Sussman M.R."/>
            <person name="Taylor A.R."/>
            <person name="Vardi A."/>
            <person name="von Dassow P."/>
            <person name="Vyverman W."/>
            <person name="Willis A."/>
            <person name="Wyrwicz L.S."/>
            <person name="Rokhsar D.S."/>
            <person name="Weissenbach J."/>
            <person name="Armbrust E.V."/>
            <person name="Green B.R."/>
            <person name="Van de Peer Y."/>
            <person name="Grigoriev I.V."/>
        </authorList>
    </citation>
    <scope>NUCLEOTIDE SEQUENCE [LARGE SCALE GENOMIC DNA]</scope>
    <source>
        <strain evidence="3 4">CCMP1335</strain>
    </source>
</reference>
<feature type="chain" id="PRO_5002839165" evidence="2">
    <location>
        <begin position="21"/>
        <end position="265"/>
    </location>
</feature>
<feature type="compositionally biased region" description="Basic and acidic residues" evidence="1">
    <location>
        <begin position="191"/>
        <end position="206"/>
    </location>
</feature>
<dbReference type="HOGENOM" id="CLU_1051631_0_0_1"/>
<gene>
    <name evidence="3" type="ORF">THAPS_7035</name>
</gene>
<evidence type="ECO:0000256" key="1">
    <source>
        <dbReference type="SAM" id="MobiDB-lite"/>
    </source>
</evidence>
<sequence length="265" mass="27749">MRCSPPVVFLVLASSATTEAFAFSRTPSAHRSSPIILAAAKDDRPFAPIRNFVAISSITFGLLSPTSDVLAAQDTIYRPTSLDNAMSSSTVTLSDVIRTMDFSLPSGSYDSIAAPVASGTDELTKSEDPRANAKKAVKKAAPAKKASSGGANRGVSIAMPSFGGGGGSAPAVSSDAYKPLTAEEKKAVLAQRRAEREAAAAQEKADTAAAEKQARAEVDARIAAARLERIAKREEEAAQKAAEENAKREEAFKNVKVVDTSMPVY</sequence>
<dbReference type="InParanoid" id="B5YN63"/>
<keyword evidence="4" id="KW-1185">Reference proteome</keyword>
<dbReference type="EMBL" id="CP001160">
    <property type="protein sequence ID" value="ACI64579.1"/>
    <property type="molecule type" value="Genomic_DNA"/>
</dbReference>
<feature type="signal peptide" evidence="2">
    <location>
        <begin position="1"/>
        <end position="20"/>
    </location>
</feature>
<evidence type="ECO:0000256" key="2">
    <source>
        <dbReference type="SAM" id="SignalP"/>
    </source>
</evidence>
<accession>B5YN63</accession>
<dbReference type="RefSeq" id="XP_002295862.1">
    <property type="nucleotide sequence ID" value="XM_002295826.1"/>
</dbReference>
<dbReference type="eggNOG" id="ENOG502QZEA">
    <property type="taxonomic scope" value="Eukaryota"/>
</dbReference>
<keyword evidence="2" id="KW-0732">Signal</keyword>
<protein>
    <submittedName>
        <fullName evidence="3">Uncharacterized protein</fullName>
    </submittedName>
</protein>
<feature type="compositionally biased region" description="Basic and acidic residues" evidence="1">
    <location>
        <begin position="122"/>
        <end position="131"/>
    </location>
</feature>
<evidence type="ECO:0000313" key="4">
    <source>
        <dbReference type="Proteomes" id="UP000001449"/>
    </source>
</evidence>